<dbReference type="SUPFAM" id="SSF52540">
    <property type="entry name" value="P-loop containing nucleoside triphosphate hydrolases"/>
    <property type="match status" value="1"/>
</dbReference>
<comment type="caution">
    <text evidence="13">The sequence shown here is derived from an EMBL/GenBank/DDBJ whole genome shotgun (WGS) entry which is preliminary data.</text>
</comment>
<dbReference type="RefSeq" id="WP_114297525.1">
    <property type="nucleotide sequence ID" value="NZ_QPJT01000009.1"/>
</dbReference>
<accession>A0A369B8B1</accession>
<dbReference type="PANTHER" id="PTHR32120:SF11">
    <property type="entry name" value="SMALL RIBOSOMAL SUBUNIT BIOGENESIS GTPASE RSGA 1, MITOCHONDRIAL-RELATED"/>
    <property type="match status" value="1"/>
</dbReference>
<dbReference type="HAMAP" id="MF_01820">
    <property type="entry name" value="GTPase_RsgA"/>
    <property type="match status" value="1"/>
</dbReference>
<keyword evidence="14" id="KW-1185">Reference proteome</keyword>
<keyword evidence="9 10" id="KW-0342">GTP-binding</keyword>
<keyword evidence="1 10" id="KW-0963">Cytoplasm</keyword>
<comment type="subunit">
    <text evidence="10">Monomer. Associates with 30S ribosomal subunit, binds 16S rRNA.</text>
</comment>
<dbReference type="EC" id="3.6.1.-" evidence="10"/>
<dbReference type="Pfam" id="PF03193">
    <property type="entry name" value="RsgA_GTPase"/>
    <property type="match status" value="1"/>
</dbReference>
<evidence type="ECO:0000256" key="9">
    <source>
        <dbReference type="ARBA" id="ARBA00023134"/>
    </source>
</evidence>
<comment type="similarity">
    <text evidence="10">Belongs to the TRAFAC class YlqF/YawG GTPase family. RsgA subfamily.</text>
</comment>
<dbReference type="InterPro" id="IPR010914">
    <property type="entry name" value="RsgA_GTPase_dom"/>
</dbReference>
<evidence type="ECO:0000256" key="8">
    <source>
        <dbReference type="ARBA" id="ARBA00022884"/>
    </source>
</evidence>
<dbReference type="PROSITE" id="PS51721">
    <property type="entry name" value="G_CP"/>
    <property type="match status" value="1"/>
</dbReference>
<dbReference type="PANTHER" id="PTHR32120">
    <property type="entry name" value="SMALL RIBOSOMAL SUBUNIT BIOGENESIS GTPASE RSGA"/>
    <property type="match status" value="1"/>
</dbReference>
<keyword evidence="7 10" id="KW-0862">Zinc</keyword>
<keyword evidence="6 10" id="KW-0378">Hydrolase</keyword>
<evidence type="ECO:0000313" key="14">
    <source>
        <dbReference type="Proteomes" id="UP000253034"/>
    </source>
</evidence>
<dbReference type="AlphaFoldDB" id="A0A369B8B1"/>
<keyword evidence="2 10" id="KW-0690">Ribosome biogenesis</keyword>
<feature type="binding site" evidence="10">
    <location>
        <begin position="113"/>
        <end position="116"/>
    </location>
    <ligand>
        <name>GTP</name>
        <dbReference type="ChEBI" id="CHEBI:37565"/>
    </ligand>
</feature>
<feature type="domain" description="CP-type G" evidence="12">
    <location>
        <begin position="64"/>
        <end position="222"/>
    </location>
</feature>
<gene>
    <name evidence="10" type="primary">rsgA</name>
    <name evidence="13" type="ORF">DFR58_10911</name>
</gene>
<dbReference type="Pfam" id="PF16745">
    <property type="entry name" value="RsgA_N"/>
    <property type="match status" value="1"/>
</dbReference>
<dbReference type="InterPro" id="IPR004881">
    <property type="entry name" value="Ribosome_biogen_GTPase_RsgA"/>
</dbReference>
<feature type="domain" description="EngC GTPase" evidence="11">
    <location>
        <begin position="73"/>
        <end position="220"/>
    </location>
</feature>
<dbReference type="NCBIfam" id="TIGR00157">
    <property type="entry name" value="ribosome small subunit-dependent GTPase A"/>
    <property type="match status" value="1"/>
</dbReference>
<evidence type="ECO:0000256" key="7">
    <source>
        <dbReference type="ARBA" id="ARBA00022833"/>
    </source>
</evidence>
<dbReference type="GO" id="GO:0005525">
    <property type="term" value="F:GTP binding"/>
    <property type="evidence" value="ECO:0007669"/>
    <property type="project" value="UniProtKB-UniRule"/>
</dbReference>
<dbReference type="EMBL" id="QPJT01000009">
    <property type="protein sequence ID" value="RCX16786.1"/>
    <property type="molecule type" value="Genomic_DNA"/>
</dbReference>
<evidence type="ECO:0000256" key="1">
    <source>
        <dbReference type="ARBA" id="ARBA00022490"/>
    </source>
</evidence>
<dbReference type="GO" id="GO:0005737">
    <property type="term" value="C:cytoplasm"/>
    <property type="evidence" value="ECO:0007669"/>
    <property type="project" value="UniProtKB-SubCell"/>
</dbReference>
<evidence type="ECO:0000256" key="5">
    <source>
        <dbReference type="ARBA" id="ARBA00022741"/>
    </source>
</evidence>
<dbReference type="InterPro" id="IPR031944">
    <property type="entry name" value="RsgA_N"/>
</dbReference>
<comment type="subcellular location">
    <subcellularLocation>
        <location evidence="10">Cytoplasm</location>
    </subcellularLocation>
</comment>
<proteinExistence type="inferred from homology"/>
<comment type="function">
    <text evidence="10">One of several proteins that assist in the late maturation steps of the functional core of the 30S ribosomal subunit. Helps release RbfA from mature subunits. May play a role in the assembly of ribosomal proteins into the subunit. Circularly permuted GTPase that catalyzes slow GTP hydrolysis, GTPase activity is stimulated by the 30S ribosomal subunit.</text>
</comment>
<dbReference type="CDD" id="cd01854">
    <property type="entry name" value="YjeQ_EngC"/>
    <property type="match status" value="1"/>
</dbReference>
<feature type="binding site" evidence="10">
    <location>
        <position position="246"/>
    </location>
    <ligand>
        <name>Zn(2+)</name>
        <dbReference type="ChEBI" id="CHEBI:29105"/>
    </ligand>
</feature>
<dbReference type="PROSITE" id="PS50936">
    <property type="entry name" value="ENGC_GTPASE"/>
    <property type="match status" value="1"/>
</dbReference>
<dbReference type="GO" id="GO:0042274">
    <property type="term" value="P:ribosomal small subunit biogenesis"/>
    <property type="evidence" value="ECO:0007669"/>
    <property type="project" value="UniProtKB-UniRule"/>
</dbReference>
<protein>
    <recommendedName>
        <fullName evidence="10">Small ribosomal subunit biogenesis GTPase RsgA</fullName>
        <ecNumber evidence="10">3.6.1.-</ecNumber>
    </recommendedName>
</protein>
<dbReference type="GO" id="GO:0046872">
    <property type="term" value="F:metal ion binding"/>
    <property type="evidence" value="ECO:0007669"/>
    <property type="project" value="UniProtKB-KW"/>
</dbReference>
<sequence>MPKGLLLKGIDGFYYVKSDDKTYECRARGILRKQNIIPMPGDEVFISINKDGRTGSIEEIADRSSCFTRPMVANVNQIIPVIAVKAPSPDFMLLDKLLITAEAKNIHAVICINKTDLDSSSECNKIKQVYDRAGYEVITSSNKSADSLRHLKEVMKYNISVLAGQSGVGKSTILNTLMDASVMETGTVSKKIERGRHTTRHAELIELDTGGYLVDTPGFSSYELSEIKYCDLELYYPEFAQCLGKCRYTGCSHISEPFCAVKQAVEDGLVDEERYKRYIQFYSTLKEIYHNRYKNK</sequence>
<dbReference type="GO" id="GO:0003924">
    <property type="term" value="F:GTPase activity"/>
    <property type="evidence" value="ECO:0007669"/>
    <property type="project" value="UniProtKB-UniRule"/>
</dbReference>
<dbReference type="Gene3D" id="2.40.50.140">
    <property type="entry name" value="Nucleic acid-binding proteins"/>
    <property type="match status" value="1"/>
</dbReference>
<dbReference type="Gene3D" id="3.40.50.300">
    <property type="entry name" value="P-loop containing nucleotide triphosphate hydrolases"/>
    <property type="match status" value="1"/>
</dbReference>
<evidence type="ECO:0000313" key="13">
    <source>
        <dbReference type="EMBL" id="RCX16786.1"/>
    </source>
</evidence>
<evidence type="ECO:0000256" key="4">
    <source>
        <dbReference type="ARBA" id="ARBA00022730"/>
    </source>
</evidence>
<dbReference type="SUPFAM" id="SSF50249">
    <property type="entry name" value="Nucleic acid-binding proteins"/>
    <property type="match status" value="1"/>
</dbReference>
<evidence type="ECO:0000256" key="3">
    <source>
        <dbReference type="ARBA" id="ARBA00022723"/>
    </source>
</evidence>
<dbReference type="OrthoDB" id="9809485at2"/>
<keyword evidence="4 10" id="KW-0699">rRNA-binding</keyword>
<evidence type="ECO:0000259" key="11">
    <source>
        <dbReference type="PROSITE" id="PS50936"/>
    </source>
</evidence>
<dbReference type="GO" id="GO:0019843">
    <property type="term" value="F:rRNA binding"/>
    <property type="evidence" value="ECO:0007669"/>
    <property type="project" value="UniProtKB-KW"/>
</dbReference>
<dbReference type="Gene3D" id="1.10.40.50">
    <property type="entry name" value="Probable gtpase engc, domain 3"/>
    <property type="match status" value="1"/>
</dbReference>
<comment type="cofactor">
    <cofactor evidence="10">
        <name>Zn(2+)</name>
        <dbReference type="ChEBI" id="CHEBI:29105"/>
    </cofactor>
    <text evidence="10">Binds 1 zinc ion per subunit.</text>
</comment>
<organism evidence="13 14">
    <name type="scientific">Anaerobacterium chartisolvens</name>
    <dbReference type="NCBI Taxonomy" id="1297424"/>
    <lineage>
        <taxon>Bacteria</taxon>
        <taxon>Bacillati</taxon>
        <taxon>Bacillota</taxon>
        <taxon>Clostridia</taxon>
        <taxon>Eubacteriales</taxon>
        <taxon>Oscillospiraceae</taxon>
        <taxon>Anaerobacterium</taxon>
    </lineage>
</organism>
<name>A0A369B8B1_9FIRM</name>
<reference evidence="13 14" key="1">
    <citation type="submission" date="2018-07" db="EMBL/GenBank/DDBJ databases">
        <title>Genomic Encyclopedia of Type Strains, Phase IV (KMG-IV): sequencing the most valuable type-strain genomes for metagenomic binning, comparative biology and taxonomic classification.</title>
        <authorList>
            <person name="Goeker M."/>
        </authorList>
    </citation>
    <scope>NUCLEOTIDE SEQUENCE [LARGE SCALE GENOMIC DNA]</scope>
    <source>
        <strain evidence="13 14">DSM 27016</strain>
    </source>
</reference>
<feature type="binding site" evidence="10">
    <location>
        <position position="253"/>
    </location>
    <ligand>
        <name>Zn(2+)</name>
        <dbReference type="ChEBI" id="CHEBI:29105"/>
    </ligand>
</feature>
<feature type="binding site" evidence="10">
    <location>
        <position position="251"/>
    </location>
    <ligand>
        <name>Zn(2+)</name>
        <dbReference type="ChEBI" id="CHEBI:29105"/>
    </ligand>
</feature>
<evidence type="ECO:0000256" key="2">
    <source>
        <dbReference type="ARBA" id="ARBA00022517"/>
    </source>
</evidence>
<keyword evidence="8 10" id="KW-0694">RNA-binding</keyword>
<dbReference type="Proteomes" id="UP000253034">
    <property type="component" value="Unassembled WGS sequence"/>
</dbReference>
<evidence type="ECO:0000259" key="12">
    <source>
        <dbReference type="PROSITE" id="PS51721"/>
    </source>
</evidence>
<dbReference type="InterPro" id="IPR030378">
    <property type="entry name" value="G_CP_dom"/>
</dbReference>
<evidence type="ECO:0000256" key="6">
    <source>
        <dbReference type="ARBA" id="ARBA00022801"/>
    </source>
</evidence>
<dbReference type="InterPro" id="IPR012340">
    <property type="entry name" value="NA-bd_OB-fold"/>
</dbReference>
<feature type="binding site" evidence="10">
    <location>
        <position position="259"/>
    </location>
    <ligand>
        <name>Zn(2+)</name>
        <dbReference type="ChEBI" id="CHEBI:29105"/>
    </ligand>
</feature>
<dbReference type="InterPro" id="IPR027417">
    <property type="entry name" value="P-loop_NTPase"/>
</dbReference>
<keyword evidence="5 10" id="KW-0547">Nucleotide-binding</keyword>
<keyword evidence="3 10" id="KW-0479">Metal-binding</keyword>
<feature type="binding site" evidence="10">
    <location>
        <begin position="164"/>
        <end position="172"/>
    </location>
    <ligand>
        <name>GTP</name>
        <dbReference type="ChEBI" id="CHEBI:37565"/>
    </ligand>
</feature>
<evidence type="ECO:0000256" key="10">
    <source>
        <dbReference type="HAMAP-Rule" id="MF_01820"/>
    </source>
</evidence>